<name>A0A086BNE0_9BIFI</name>
<dbReference type="STRING" id="1341695.BBOMB_1582"/>
<evidence type="ECO:0000313" key="2">
    <source>
        <dbReference type="Proteomes" id="UP000028730"/>
    </source>
</evidence>
<reference evidence="1 2" key="1">
    <citation type="journal article" date="2014" name="Appl. Environ. Microbiol.">
        <title>Genomic encyclopedia of type strains of the genus Bifidobacterium.</title>
        <authorList>
            <person name="Milani C."/>
            <person name="Lugli G.A."/>
            <person name="Duranti S."/>
            <person name="Turroni F."/>
            <person name="Bottacini F."/>
            <person name="Mangifesta M."/>
            <person name="Sanchez B."/>
            <person name="Viappiani A."/>
            <person name="Mancabelli L."/>
            <person name="Taminiau B."/>
            <person name="Delcenserie V."/>
            <person name="Barrangou R."/>
            <person name="Margolles A."/>
            <person name="van Sinderen D."/>
            <person name="Ventura M."/>
        </authorList>
    </citation>
    <scope>NUCLEOTIDE SEQUENCE [LARGE SCALE GENOMIC DNA]</scope>
    <source>
        <strain evidence="1 2">DSM 19703</strain>
    </source>
</reference>
<accession>A0A086BNE0</accession>
<sequence>MNLALFYQTTDKAFSLDFPSYRHRNAAIRVSSSVRSIDVSSISKKGLWNALQ</sequence>
<dbReference type="Proteomes" id="UP000028730">
    <property type="component" value="Unassembled WGS sequence"/>
</dbReference>
<dbReference type="EMBL" id="ATLK01000003">
    <property type="protein sequence ID" value="KFF30454.1"/>
    <property type="molecule type" value="Genomic_DNA"/>
</dbReference>
<proteinExistence type="predicted"/>
<evidence type="ECO:0000313" key="1">
    <source>
        <dbReference type="EMBL" id="KFF30454.1"/>
    </source>
</evidence>
<gene>
    <name evidence="1" type="ORF">BBOMB_1582</name>
</gene>
<protein>
    <submittedName>
        <fullName evidence="1">Uncharacterized protein</fullName>
    </submittedName>
</protein>
<organism evidence="1 2">
    <name type="scientific">Bifidobacterium bombi DSM 19703</name>
    <dbReference type="NCBI Taxonomy" id="1341695"/>
    <lineage>
        <taxon>Bacteria</taxon>
        <taxon>Bacillati</taxon>
        <taxon>Actinomycetota</taxon>
        <taxon>Actinomycetes</taxon>
        <taxon>Bifidobacteriales</taxon>
        <taxon>Bifidobacteriaceae</taxon>
        <taxon>Bifidobacterium</taxon>
    </lineage>
</organism>
<dbReference type="AlphaFoldDB" id="A0A086BNE0"/>
<keyword evidence="2" id="KW-1185">Reference proteome</keyword>
<comment type="caution">
    <text evidence="1">The sequence shown here is derived from an EMBL/GenBank/DDBJ whole genome shotgun (WGS) entry which is preliminary data.</text>
</comment>